<reference evidence="2" key="1">
    <citation type="submission" date="2021-06" db="EMBL/GenBank/DDBJ databases">
        <authorList>
            <person name="Criscuolo A."/>
        </authorList>
    </citation>
    <scope>NUCLEOTIDE SEQUENCE</scope>
    <source>
        <strain evidence="2">CIP111600</strain>
    </source>
</reference>
<name>A0A916NNR9_9BACL</name>
<dbReference type="EMBL" id="CAJVAS010000005">
    <property type="protein sequence ID" value="CAG7614640.1"/>
    <property type="molecule type" value="Genomic_DNA"/>
</dbReference>
<dbReference type="RefSeq" id="WP_218091525.1">
    <property type="nucleotide sequence ID" value="NZ_CAJVAS010000005.1"/>
</dbReference>
<accession>A0A916NNR9</accession>
<protein>
    <submittedName>
        <fullName evidence="2">Uncharacterized protein</fullName>
    </submittedName>
</protein>
<keyword evidence="1" id="KW-0812">Transmembrane</keyword>
<dbReference type="Proteomes" id="UP000693672">
    <property type="component" value="Unassembled WGS sequence"/>
</dbReference>
<feature type="transmembrane region" description="Helical" evidence="1">
    <location>
        <begin position="6"/>
        <end position="24"/>
    </location>
</feature>
<sequence>MLQSHYPVLVYGATFAGLGIAAALKDSALLAERSALVGHEFIAAYHTGESWSASTLHNAAAKELRAELARRNLLSESGSVHLPAMAPVLCHRIRKLGLQARMMTEIVDVTAGARGYDVTLLSASGLQHITVDHLIDTTSACLSNPAHSVSIESKRIHAMLHSSAPAPVPALPPGDEKRVRFVKGLMPGELILELSLQPSDGWAEARAELHRYWEQRYEAFAPWTLAAVAETFAIRTAGRERSLGPAWTWLPSANWDNGLQAFDAGYSKGCQLHETILSA</sequence>
<proteinExistence type="predicted"/>
<gene>
    <name evidence="2" type="ORF">PAESOLCIP111_01732</name>
</gene>
<comment type="caution">
    <text evidence="2">The sequence shown here is derived from an EMBL/GenBank/DDBJ whole genome shotgun (WGS) entry which is preliminary data.</text>
</comment>
<dbReference type="AlphaFoldDB" id="A0A916NNR9"/>
<keyword evidence="1" id="KW-1133">Transmembrane helix</keyword>
<evidence type="ECO:0000313" key="3">
    <source>
        <dbReference type="Proteomes" id="UP000693672"/>
    </source>
</evidence>
<evidence type="ECO:0000313" key="2">
    <source>
        <dbReference type="EMBL" id="CAG7614640.1"/>
    </source>
</evidence>
<evidence type="ECO:0000256" key="1">
    <source>
        <dbReference type="SAM" id="Phobius"/>
    </source>
</evidence>
<organism evidence="2 3">
    <name type="scientific">Paenibacillus solanacearum</name>
    <dbReference type="NCBI Taxonomy" id="2048548"/>
    <lineage>
        <taxon>Bacteria</taxon>
        <taxon>Bacillati</taxon>
        <taxon>Bacillota</taxon>
        <taxon>Bacilli</taxon>
        <taxon>Bacillales</taxon>
        <taxon>Paenibacillaceae</taxon>
        <taxon>Paenibacillus</taxon>
    </lineage>
</organism>
<keyword evidence="3" id="KW-1185">Reference proteome</keyword>
<keyword evidence="1" id="KW-0472">Membrane</keyword>